<evidence type="ECO:0000313" key="2">
    <source>
        <dbReference type="EMBL" id="KAK0451785.1"/>
    </source>
</evidence>
<dbReference type="AlphaFoldDB" id="A0AA39K1M1"/>
<gene>
    <name evidence="2" type="ORF">EV421DRAFT_1773041</name>
</gene>
<accession>A0AA39K1M1</accession>
<sequence length="93" mass="10425">MRSRRHRISVILLALSLLSLFFFGKIVTVGTHDKNSINTHPDDDRAEGPADVRVQYKASTNTSIQPGKCPCCHGFPSPQPPVSLLRTEVFMYR</sequence>
<feature type="chain" id="PRO_5041257462" evidence="1">
    <location>
        <begin position="29"/>
        <end position="93"/>
    </location>
</feature>
<keyword evidence="3" id="KW-1185">Reference proteome</keyword>
<dbReference type="Proteomes" id="UP001175226">
    <property type="component" value="Unassembled WGS sequence"/>
</dbReference>
<reference evidence="2" key="1">
    <citation type="submission" date="2023-06" db="EMBL/GenBank/DDBJ databases">
        <authorList>
            <consortium name="Lawrence Berkeley National Laboratory"/>
            <person name="Ahrendt S."/>
            <person name="Sahu N."/>
            <person name="Indic B."/>
            <person name="Wong-Bajracharya J."/>
            <person name="Merenyi Z."/>
            <person name="Ke H.-M."/>
            <person name="Monk M."/>
            <person name="Kocsube S."/>
            <person name="Drula E."/>
            <person name="Lipzen A."/>
            <person name="Balint B."/>
            <person name="Henrissat B."/>
            <person name="Andreopoulos B."/>
            <person name="Martin F.M."/>
            <person name="Harder C.B."/>
            <person name="Rigling D."/>
            <person name="Ford K.L."/>
            <person name="Foster G.D."/>
            <person name="Pangilinan J."/>
            <person name="Papanicolaou A."/>
            <person name="Barry K."/>
            <person name="LaButti K."/>
            <person name="Viragh M."/>
            <person name="Koriabine M."/>
            <person name="Yan M."/>
            <person name="Riley R."/>
            <person name="Champramary S."/>
            <person name="Plett K.L."/>
            <person name="Tsai I.J."/>
            <person name="Slot J."/>
            <person name="Sipos G."/>
            <person name="Plett J."/>
            <person name="Nagy L.G."/>
            <person name="Grigoriev I.V."/>
        </authorList>
    </citation>
    <scope>NUCLEOTIDE SEQUENCE</scope>
    <source>
        <strain evidence="2">FPL87.14</strain>
    </source>
</reference>
<protein>
    <submittedName>
        <fullName evidence="2">Uncharacterized protein</fullName>
    </submittedName>
</protein>
<feature type="signal peptide" evidence="1">
    <location>
        <begin position="1"/>
        <end position="28"/>
    </location>
</feature>
<comment type="caution">
    <text evidence="2">The sequence shown here is derived from an EMBL/GenBank/DDBJ whole genome shotgun (WGS) entry which is preliminary data.</text>
</comment>
<dbReference type="EMBL" id="JAUEPT010000005">
    <property type="protein sequence ID" value="KAK0451785.1"/>
    <property type="molecule type" value="Genomic_DNA"/>
</dbReference>
<evidence type="ECO:0000256" key="1">
    <source>
        <dbReference type="SAM" id="SignalP"/>
    </source>
</evidence>
<organism evidence="2 3">
    <name type="scientific">Armillaria borealis</name>
    <dbReference type="NCBI Taxonomy" id="47425"/>
    <lineage>
        <taxon>Eukaryota</taxon>
        <taxon>Fungi</taxon>
        <taxon>Dikarya</taxon>
        <taxon>Basidiomycota</taxon>
        <taxon>Agaricomycotina</taxon>
        <taxon>Agaricomycetes</taxon>
        <taxon>Agaricomycetidae</taxon>
        <taxon>Agaricales</taxon>
        <taxon>Marasmiineae</taxon>
        <taxon>Physalacriaceae</taxon>
        <taxon>Armillaria</taxon>
    </lineage>
</organism>
<evidence type="ECO:0000313" key="3">
    <source>
        <dbReference type="Proteomes" id="UP001175226"/>
    </source>
</evidence>
<proteinExistence type="predicted"/>
<name>A0AA39K1M1_9AGAR</name>
<keyword evidence="1" id="KW-0732">Signal</keyword>